<dbReference type="Pfam" id="PF13231">
    <property type="entry name" value="PMT_2"/>
    <property type="match status" value="1"/>
</dbReference>
<dbReference type="Proteomes" id="UP000216438">
    <property type="component" value="Chromosome"/>
</dbReference>
<organism evidence="1 2">
    <name type="scientific">Candidatus Hamiltonella defensa</name>
    <name type="common">Bemisia tabaci</name>
    <dbReference type="NCBI Taxonomy" id="672795"/>
    <lineage>
        <taxon>Bacteria</taxon>
        <taxon>Pseudomonadati</taxon>
        <taxon>Pseudomonadota</taxon>
        <taxon>Gammaproteobacteria</taxon>
        <taxon>Enterobacterales</taxon>
        <taxon>Enterobacteriaceae</taxon>
        <taxon>aphid secondary symbionts</taxon>
        <taxon>Candidatus Williamhamiltonella</taxon>
    </lineage>
</organism>
<dbReference type="RefSeq" id="WP_046493719.1">
    <property type="nucleotide sequence ID" value="NZ_CP016303.1"/>
</dbReference>
<gene>
    <name evidence="1" type="ORF">BA171_05615</name>
</gene>
<protein>
    <submittedName>
        <fullName evidence="1">Uncharacterized protein</fullName>
    </submittedName>
</protein>
<reference evidence="2" key="1">
    <citation type="submission" date="2016-06" db="EMBL/GenBank/DDBJ databases">
        <authorList>
            <person name="Chen W."/>
            <person name="Hasegawa D.K."/>
        </authorList>
    </citation>
    <scope>NUCLEOTIDE SEQUENCE [LARGE SCALE GENOMIC DNA]</scope>
    <source>
        <strain evidence="2">MEAM1</strain>
    </source>
</reference>
<accession>A0A249E056</accession>
<name>A0A249E056_9ENTR</name>
<dbReference type="AlphaFoldDB" id="A0A249E056"/>
<proteinExistence type="predicted"/>
<dbReference type="OrthoDB" id="5837519at2"/>
<dbReference type="InterPro" id="IPR038731">
    <property type="entry name" value="RgtA/B/C-like"/>
</dbReference>
<reference evidence="1 2" key="2">
    <citation type="submission" date="2017-09" db="EMBL/GenBank/DDBJ databases">
        <title>The genome of whitefly Bemisia tabaci, a global crop pest, provides novel insights into virus transmission, host adaptation and insecticide resistance.</title>
        <authorList>
            <person name="Kaur N."/>
            <person name="Kliot A."/>
            <person name="Pinheiro P.V."/>
            <person name="Luan J."/>
            <person name="Zheng Y."/>
            <person name="Liu W."/>
            <person name="Sun H."/>
            <person name="Yang X."/>
            <person name="Xu Y."/>
            <person name="Luo Y."/>
            <person name="Kruse A."/>
            <person name="Fisher T.W."/>
            <person name="Nelson D.R."/>
            <person name="Elimelech M."/>
            <person name="MacCoss M."/>
            <person name="Johnson R."/>
            <person name="Cohen E."/>
            <person name="Hunter W.B."/>
            <person name="Brown J.K."/>
            <person name="Jander G."/>
            <person name="Cilia M."/>
            <person name="Douglas A.E."/>
            <person name="Ghanim M."/>
            <person name="Simmons A.M."/>
            <person name="Wintermantel W.M."/>
            <person name="Ling K.-S."/>
            <person name="Fei Z."/>
        </authorList>
    </citation>
    <scope>NUCLEOTIDE SEQUENCE [LARGE SCALE GENOMIC DNA]</scope>
    <source>
        <strain evidence="1 2">MEAM1</strain>
    </source>
</reference>
<evidence type="ECO:0000313" key="1">
    <source>
        <dbReference type="EMBL" id="ASX26527.1"/>
    </source>
</evidence>
<sequence length="491" mass="56917">MKILEPSSTPRIFIIFFYLALYAIIWTCAGYFLNLTVPYDAVEALNWANNLEFGSPKNPYMVGFVMFPSLLLKKWVALDLYWYASHFLAVSVGMLGVWLLGLRLFGRPVLAFFSLMSLNLTGIINFDILPYNDNYLLVMFWPYLFLFFIKALYDHQKYWFLLALCSGLAAMSKYSSFAFLPFMLISLLFTSTGRKAFQYKEFYFSILLFILMITPNFIWLYQHDFAAFNWVKSQIKPALNLTVIVAFLCVFYPIIIILLILLPLGAKIAYPNTEEKKHFVFIFLSPVFCIFIYFLLNEGGRITEWMQPFAKLASSLTLCFLNVNKIKKWRNMNLCLLFFSILVCSGYILVLHNNIKGAGKKLDFIKKVSAQFNELWKNEYHTPLKYVGGGYLSQWLTFYSPDHPFITTKWSNENKPNIYNAHISLDDLQNSGALFLSHSGENCETADFNDVKKDYPGIHLTKKRDYGFTTEKGEHIQICLAFLAPKNQDEK</sequence>
<evidence type="ECO:0000313" key="2">
    <source>
        <dbReference type="Proteomes" id="UP000216438"/>
    </source>
</evidence>
<dbReference type="EMBL" id="CP016303">
    <property type="protein sequence ID" value="ASX26527.1"/>
    <property type="molecule type" value="Genomic_DNA"/>
</dbReference>